<gene>
    <name evidence="2" type="ORF">N495_03495</name>
</gene>
<dbReference type="PATRIC" id="fig|1379739.3.peg.1013"/>
<dbReference type="Proteomes" id="UP000032250">
    <property type="component" value="Unassembled WGS sequence"/>
</dbReference>
<dbReference type="HOGENOM" id="CLU_2804740_0_0_9"/>
<reference evidence="2 3" key="1">
    <citation type="submission" date="2014-06" db="EMBL/GenBank/DDBJ databases">
        <title>Genome characterization of distinct group I Clostridium botulinum lineages.</title>
        <authorList>
            <person name="Giordani F."/>
            <person name="Anselmo A."/>
            <person name="Fillo S."/>
            <person name="Palozzi A.M."/>
            <person name="Fortunato A."/>
            <person name="Gentile B."/>
            <person name="Ciammaruconi A."/>
            <person name="Anniballi F."/>
            <person name="De Medici D."/>
            <person name="Lista F."/>
        </authorList>
    </citation>
    <scope>NUCLEOTIDE SEQUENCE [LARGE SCALE GENOMIC DNA]</scope>
    <source>
        <strain evidence="2 3">B2 450</strain>
    </source>
</reference>
<dbReference type="RefSeq" id="WP_042386203.1">
    <property type="nucleotide sequence ID" value="NZ_JXSU01000007.1"/>
</dbReference>
<name>A0A0D1AHQ7_CLOBO</name>
<keyword evidence="1" id="KW-0732">Signal</keyword>
<dbReference type="EMBL" id="JXSU01000007">
    <property type="protein sequence ID" value="KIS22684.1"/>
    <property type="molecule type" value="Genomic_DNA"/>
</dbReference>
<feature type="signal peptide" evidence="1">
    <location>
        <begin position="1"/>
        <end position="29"/>
    </location>
</feature>
<evidence type="ECO:0000313" key="3">
    <source>
        <dbReference type="Proteomes" id="UP000032250"/>
    </source>
</evidence>
<proteinExistence type="predicted"/>
<sequence>MKKIIKKASIGVMSLCLLLGMGLFNPVSARPVCSCPNPNIDSWKIDNCTIYYVCRNCHWSSTWNTCK</sequence>
<evidence type="ECO:0000256" key="1">
    <source>
        <dbReference type="SAM" id="SignalP"/>
    </source>
</evidence>
<organism evidence="2 3">
    <name type="scientific">Clostridium botulinum B2 450</name>
    <dbReference type="NCBI Taxonomy" id="1379739"/>
    <lineage>
        <taxon>Bacteria</taxon>
        <taxon>Bacillati</taxon>
        <taxon>Bacillota</taxon>
        <taxon>Clostridia</taxon>
        <taxon>Eubacteriales</taxon>
        <taxon>Clostridiaceae</taxon>
        <taxon>Clostridium</taxon>
    </lineage>
</organism>
<accession>A0A0D1AHQ7</accession>
<protein>
    <submittedName>
        <fullName evidence="2">Uncharacterized protein</fullName>
    </submittedName>
</protein>
<feature type="chain" id="PRO_5002227289" evidence="1">
    <location>
        <begin position="30"/>
        <end position="67"/>
    </location>
</feature>
<comment type="caution">
    <text evidence="2">The sequence shown here is derived from an EMBL/GenBank/DDBJ whole genome shotgun (WGS) entry which is preliminary data.</text>
</comment>
<dbReference type="AlphaFoldDB" id="A0A0D1AHQ7"/>
<dbReference type="OrthoDB" id="1913129at2"/>
<evidence type="ECO:0000313" key="2">
    <source>
        <dbReference type="EMBL" id="KIS22684.1"/>
    </source>
</evidence>